<feature type="non-terminal residue" evidence="12">
    <location>
        <position position="104"/>
    </location>
</feature>
<dbReference type="PANTHER" id="PTHR46209:SF1">
    <property type="entry name" value="SORTING NEXIN-11"/>
    <property type="match status" value="1"/>
</dbReference>
<evidence type="ECO:0000256" key="3">
    <source>
        <dbReference type="ARBA" id="ARBA00010883"/>
    </source>
</evidence>
<evidence type="ECO:0000256" key="9">
    <source>
        <dbReference type="ARBA" id="ARBA00023136"/>
    </source>
</evidence>
<gene>
    <name evidence="12" type="primary">Snx11</name>
    <name evidence="12" type="ORF">PHANIT_R12847</name>
</gene>
<keyword evidence="5" id="KW-0963">Cytoplasm</keyword>
<evidence type="ECO:0000256" key="5">
    <source>
        <dbReference type="ARBA" id="ARBA00022490"/>
    </source>
</evidence>
<evidence type="ECO:0000256" key="6">
    <source>
        <dbReference type="ARBA" id="ARBA00022753"/>
    </source>
</evidence>
<organism evidence="12 13">
    <name type="scientific">Phainopepla nitens</name>
    <name type="common">Phainopepla</name>
    <dbReference type="NCBI Taxonomy" id="161653"/>
    <lineage>
        <taxon>Eukaryota</taxon>
        <taxon>Metazoa</taxon>
        <taxon>Chordata</taxon>
        <taxon>Craniata</taxon>
        <taxon>Vertebrata</taxon>
        <taxon>Euteleostomi</taxon>
        <taxon>Archelosauria</taxon>
        <taxon>Archosauria</taxon>
        <taxon>Dinosauria</taxon>
        <taxon>Saurischia</taxon>
        <taxon>Theropoda</taxon>
        <taxon>Coelurosauria</taxon>
        <taxon>Aves</taxon>
        <taxon>Neognathae</taxon>
        <taxon>Neoaves</taxon>
        <taxon>Telluraves</taxon>
        <taxon>Australaves</taxon>
        <taxon>Passeriformes</taxon>
        <taxon>Bombycillidae</taxon>
        <taxon>Phainopepla</taxon>
    </lineage>
</organism>
<dbReference type="Gene3D" id="3.30.1520.10">
    <property type="entry name" value="Phox-like domain"/>
    <property type="match status" value="1"/>
</dbReference>
<keyword evidence="9" id="KW-0472">Membrane</keyword>
<proteinExistence type="inferred from homology"/>
<dbReference type="InterPro" id="IPR036871">
    <property type="entry name" value="PX_dom_sf"/>
</dbReference>
<name>A0A7L1TQD8_PHANI</name>
<dbReference type="EMBL" id="VXBQ01001225">
    <property type="protein sequence ID" value="NXO62034.1"/>
    <property type="molecule type" value="Genomic_DNA"/>
</dbReference>
<dbReference type="Proteomes" id="UP000579685">
    <property type="component" value="Unassembled WGS sequence"/>
</dbReference>
<comment type="subcellular location">
    <subcellularLocation>
        <location evidence="2">Cytoplasm</location>
    </subcellularLocation>
    <subcellularLocation>
        <location evidence="10">Endomembrane system</location>
        <topology evidence="10">Peripheral membrane protein</topology>
        <orientation evidence="10">Cytoplasmic side</orientation>
    </subcellularLocation>
    <subcellularLocation>
        <location evidence="1">Endosome</location>
    </subcellularLocation>
</comment>
<dbReference type="PROSITE" id="PS50195">
    <property type="entry name" value="PX"/>
    <property type="match status" value="1"/>
</dbReference>
<dbReference type="InterPro" id="IPR001683">
    <property type="entry name" value="PX_dom"/>
</dbReference>
<dbReference type="GO" id="GO:1901981">
    <property type="term" value="F:phosphatidylinositol phosphate binding"/>
    <property type="evidence" value="ECO:0007669"/>
    <property type="project" value="TreeGrafter"/>
</dbReference>
<evidence type="ECO:0000256" key="7">
    <source>
        <dbReference type="ARBA" id="ARBA00022927"/>
    </source>
</evidence>
<dbReference type="AlphaFoldDB" id="A0A7L1TQD8"/>
<evidence type="ECO:0000256" key="2">
    <source>
        <dbReference type="ARBA" id="ARBA00004496"/>
    </source>
</evidence>
<evidence type="ECO:0000256" key="10">
    <source>
        <dbReference type="ARBA" id="ARBA00029433"/>
    </source>
</evidence>
<dbReference type="SUPFAM" id="SSF64268">
    <property type="entry name" value="PX domain"/>
    <property type="match status" value="1"/>
</dbReference>
<comment type="caution">
    <text evidence="12">The sequence shown here is derived from an EMBL/GenBank/DDBJ whole genome shotgun (WGS) entry which is preliminary data.</text>
</comment>
<keyword evidence="13" id="KW-1185">Reference proteome</keyword>
<sequence length="104" mass="11948">RIPGIPQELTTVRVQDPRVHHEGSWNSYVDYKIFLHGWGSGFRVQVLGLRVHYLGFRVWVQGSGFRVQGLGPVPELPGRGAFFVGSTDEFIERRRQGLQLFLER</sequence>
<keyword evidence="7" id="KW-0653">Protein transport</keyword>
<evidence type="ECO:0000256" key="8">
    <source>
        <dbReference type="ARBA" id="ARBA00023121"/>
    </source>
</evidence>
<dbReference type="PANTHER" id="PTHR46209">
    <property type="entry name" value="PX DOMAIN-CONTAINING PROTEIN"/>
    <property type="match status" value="1"/>
</dbReference>
<reference evidence="12 13" key="1">
    <citation type="submission" date="2019-09" db="EMBL/GenBank/DDBJ databases">
        <title>Bird 10,000 Genomes (B10K) Project - Family phase.</title>
        <authorList>
            <person name="Zhang G."/>
        </authorList>
    </citation>
    <scope>NUCLEOTIDE SEQUENCE [LARGE SCALE GENOMIC DNA]</scope>
    <source>
        <strain evidence="12">B10K-DU-002-32</strain>
        <tissue evidence="12">Muscle</tissue>
    </source>
</reference>
<keyword evidence="8" id="KW-0446">Lipid-binding</keyword>
<dbReference type="GO" id="GO:0005768">
    <property type="term" value="C:endosome"/>
    <property type="evidence" value="ECO:0007669"/>
    <property type="project" value="UniProtKB-SubCell"/>
</dbReference>
<accession>A0A7L1TQD8</accession>
<feature type="non-terminal residue" evidence="12">
    <location>
        <position position="1"/>
    </location>
</feature>
<dbReference type="InterPro" id="IPR043544">
    <property type="entry name" value="SNX10/11"/>
</dbReference>
<keyword evidence="4" id="KW-0813">Transport</keyword>
<dbReference type="GO" id="GO:0016050">
    <property type="term" value="P:vesicle organization"/>
    <property type="evidence" value="ECO:0007669"/>
    <property type="project" value="TreeGrafter"/>
</dbReference>
<evidence type="ECO:0000313" key="12">
    <source>
        <dbReference type="EMBL" id="NXO62034.1"/>
    </source>
</evidence>
<feature type="domain" description="PX" evidence="11">
    <location>
        <begin position="1"/>
        <end position="104"/>
    </location>
</feature>
<dbReference type="GO" id="GO:0006886">
    <property type="term" value="P:intracellular protein transport"/>
    <property type="evidence" value="ECO:0007669"/>
    <property type="project" value="InterPro"/>
</dbReference>
<evidence type="ECO:0000256" key="4">
    <source>
        <dbReference type="ARBA" id="ARBA00022448"/>
    </source>
</evidence>
<comment type="similarity">
    <text evidence="3">Belongs to the sorting nexin family.</text>
</comment>
<evidence type="ECO:0000259" key="11">
    <source>
        <dbReference type="PROSITE" id="PS50195"/>
    </source>
</evidence>
<protein>
    <submittedName>
        <fullName evidence="12">SNX11 protein</fullName>
    </submittedName>
</protein>
<evidence type="ECO:0000256" key="1">
    <source>
        <dbReference type="ARBA" id="ARBA00004177"/>
    </source>
</evidence>
<keyword evidence="6" id="KW-0967">Endosome</keyword>
<evidence type="ECO:0000313" key="13">
    <source>
        <dbReference type="Proteomes" id="UP000579685"/>
    </source>
</evidence>